<dbReference type="EC" id="3.5.1.1" evidence="7"/>
<dbReference type="InterPro" id="IPR027473">
    <property type="entry name" value="L-asparaginase_C"/>
</dbReference>
<dbReference type="InterPro" id="IPR006034">
    <property type="entry name" value="Asparaginase/glutaminase-like"/>
</dbReference>
<dbReference type="SMART" id="SM00870">
    <property type="entry name" value="Asparaginase"/>
    <property type="match status" value="1"/>
</dbReference>
<dbReference type="Gene3D" id="3.40.50.1170">
    <property type="entry name" value="L-asparaginase, N-terminal domain"/>
    <property type="match status" value="1"/>
</dbReference>
<dbReference type="PRINTS" id="PR00139">
    <property type="entry name" value="ASNGLNASE"/>
</dbReference>
<dbReference type="SUPFAM" id="SSF53774">
    <property type="entry name" value="Glutaminase/Asparaginase"/>
    <property type="match status" value="1"/>
</dbReference>
<dbReference type="PROSITE" id="PS51732">
    <property type="entry name" value="ASN_GLN_ASE_3"/>
    <property type="match status" value="1"/>
</dbReference>
<reference evidence="7 8" key="1">
    <citation type="submission" date="2020-07" db="EMBL/GenBank/DDBJ databases">
        <title>Sequencing the genomes of 1000 actinobacteria strains.</title>
        <authorList>
            <person name="Klenk H.-P."/>
        </authorList>
    </citation>
    <scope>NUCLEOTIDE SEQUENCE [LARGE SCALE GENOMIC DNA]</scope>
    <source>
        <strain evidence="7 8">CXB654</strain>
    </source>
</reference>
<dbReference type="EMBL" id="JACCCC010000001">
    <property type="protein sequence ID" value="NYE47149.1"/>
    <property type="molecule type" value="Genomic_DNA"/>
</dbReference>
<protein>
    <submittedName>
        <fullName evidence="7">L-asparaginase</fullName>
        <ecNumber evidence="7">3.5.1.1</ecNumber>
    </submittedName>
</protein>
<evidence type="ECO:0000256" key="4">
    <source>
        <dbReference type="PIRSR" id="PIRSR001220-2"/>
    </source>
</evidence>
<gene>
    <name evidence="7" type="ORF">HDA32_002269</name>
</gene>
<dbReference type="PANTHER" id="PTHR11707:SF28">
    <property type="entry name" value="60 KDA LYSOPHOSPHOLIPASE"/>
    <property type="match status" value="1"/>
</dbReference>
<evidence type="ECO:0000259" key="5">
    <source>
        <dbReference type="Pfam" id="PF00710"/>
    </source>
</evidence>
<evidence type="ECO:0000313" key="8">
    <source>
        <dbReference type="Proteomes" id="UP000589036"/>
    </source>
</evidence>
<dbReference type="InterPro" id="IPR027474">
    <property type="entry name" value="L-asparaginase_N"/>
</dbReference>
<dbReference type="SFLD" id="SFLDS00057">
    <property type="entry name" value="Glutaminase/Asparaginase"/>
    <property type="match status" value="1"/>
</dbReference>
<feature type="binding site" evidence="4">
    <location>
        <position position="53"/>
    </location>
    <ligand>
        <name>substrate</name>
    </ligand>
</feature>
<dbReference type="PIRSF" id="PIRSF500176">
    <property type="entry name" value="L_ASNase"/>
    <property type="match status" value="1"/>
</dbReference>
<evidence type="ECO:0000256" key="1">
    <source>
        <dbReference type="ARBA" id="ARBA00010518"/>
    </source>
</evidence>
<dbReference type="CDD" id="cd08964">
    <property type="entry name" value="L-asparaginase_II"/>
    <property type="match status" value="1"/>
</dbReference>
<feature type="domain" description="L-asparaginase N-terminal" evidence="5">
    <location>
        <begin position="6"/>
        <end position="186"/>
    </location>
</feature>
<sequence length="355" mass="37310">MQPLLKIITLGGTIMSVSDENGHAHPRLSGTELVRSVNGLTHVDVESVDPIPSADITMEVILDLAARIERARADGYSGVVIAQGTDTLEETAFALDLLVRPGIAVVVTGAMRHASMPGTDGPANLVDAVRTAATEGAEHHGVLVAIGNAVHFAREVRKVHTQWINAFQSTDIGPAGTIAERRIVLRPRSYTRPLLDAARLTKPIKPAALVTLGMDDDGWWLSSAAQTSALVVAALGGGHIPTRLSERITRLAQSIPVVLASRTGSGHMLTETYGGFAGAEVELLGAGLVSAGSLDGLKSRIALTLLTASGMDTEENRRDQAVLRQTQRGTAELRTLPETRGPDAVAGAHGAVQLR</sequence>
<dbReference type="InterPro" id="IPR040919">
    <property type="entry name" value="Asparaginase_C"/>
</dbReference>
<accession>A0A852TT06</accession>
<dbReference type="Pfam" id="PF00710">
    <property type="entry name" value="Asparaginase"/>
    <property type="match status" value="1"/>
</dbReference>
<dbReference type="PIRSF" id="PIRSF001220">
    <property type="entry name" value="L-ASNase_gatD"/>
    <property type="match status" value="1"/>
</dbReference>
<dbReference type="FunFam" id="3.40.50.1170:FF:000001">
    <property type="entry name" value="L-asparaginase 2"/>
    <property type="match status" value="1"/>
</dbReference>
<feature type="active site" description="O-isoaspartyl threonine intermediate" evidence="3">
    <location>
        <position position="13"/>
    </location>
</feature>
<name>A0A852TT06_9ACTN</name>
<evidence type="ECO:0000313" key="7">
    <source>
        <dbReference type="EMBL" id="NYE47149.1"/>
    </source>
</evidence>
<feature type="binding site" evidence="4">
    <location>
        <begin position="85"/>
        <end position="86"/>
    </location>
    <ligand>
        <name>substrate</name>
    </ligand>
</feature>
<keyword evidence="8" id="KW-1185">Reference proteome</keyword>
<dbReference type="GO" id="GO:0004067">
    <property type="term" value="F:asparaginase activity"/>
    <property type="evidence" value="ECO:0007669"/>
    <property type="project" value="UniProtKB-UniRule"/>
</dbReference>
<dbReference type="InterPro" id="IPR004550">
    <property type="entry name" value="AsnASE_II"/>
</dbReference>
<organism evidence="7 8">
    <name type="scientific">Spinactinospora alkalitolerans</name>
    <dbReference type="NCBI Taxonomy" id="687207"/>
    <lineage>
        <taxon>Bacteria</taxon>
        <taxon>Bacillati</taxon>
        <taxon>Actinomycetota</taxon>
        <taxon>Actinomycetes</taxon>
        <taxon>Streptosporangiales</taxon>
        <taxon>Nocardiopsidaceae</taxon>
        <taxon>Spinactinospora</taxon>
    </lineage>
</organism>
<evidence type="ECO:0000256" key="3">
    <source>
        <dbReference type="PIRSR" id="PIRSR001220-1"/>
    </source>
</evidence>
<feature type="domain" description="Asparaginase/glutaminase C-terminal" evidence="6">
    <location>
        <begin position="214"/>
        <end position="317"/>
    </location>
</feature>
<dbReference type="Proteomes" id="UP000589036">
    <property type="component" value="Unassembled WGS sequence"/>
</dbReference>
<dbReference type="InterPro" id="IPR037152">
    <property type="entry name" value="L-asparaginase_N_sf"/>
</dbReference>
<evidence type="ECO:0000256" key="2">
    <source>
        <dbReference type="ARBA" id="ARBA00022801"/>
    </source>
</evidence>
<dbReference type="AlphaFoldDB" id="A0A852TT06"/>
<dbReference type="Gene3D" id="3.40.50.40">
    <property type="match status" value="1"/>
</dbReference>
<evidence type="ECO:0000259" key="6">
    <source>
        <dbReference type="Pfam" id="PF17763"/>
    </source>
</evidence>
<dbReference type="InterPro" id="IPR036152">
    <property type="entry name" value="Asp/glu_Ase-like_sf"/>
</dbReference>
<dbReference type="GO" id="GO:0006528">
    <property type="term" value="P:asparagine metabolic process"/>
    <property type="evidence" value="ECO:0007669"/>
    <property type="project" value="InterPro"/>
</dbReference>
<dbReference type="RefSeq" id="WP_179643147.1">
    <property type="nucleotide sequence ID" value="NZ_BAAAYY010000009.1"/>
</dbReference>
<proteinExistence type="inferred from homology"/>
<comment type="similarity">
    <text evidence="1">Belongs to the asparaginase 1 family.</text>
</comment>
<dbReference type="Pfam" id="PF17763">
    <property type="entry name" value="Asparaginase_C"/>
    <property type="match status" value="1"/>
</dbReference>
<keyword evidence="2 7" id="KW-0378">Hydrolase</keyword>
<comment type="caution">
    <text evidence="7">The sequence shown here is derived from an EMBL/GenBank/DDBJ whole genome shotgun (WGS) entry which is preliminary data.</text>
</comment>
<dbReference type="PANTHER" id="PTHR11707">
    <property type="entry name" value="L-ASPARAGINASE"/>
    <property type="match status" value="1"/>
</dbReference>